<name>A0A1H8GMN5_9GAMM</name>
<evidence type="ECO:0000313" key="8">
    <source>
        <dbReference type="Proteomes" id="UP000199493"/>
    </source>
</evidence>
<dbReference type="AlphaFoldDB" id="A0A1H8GMN5"/>
<accession>A0A1H8GMN5</accession>
<keyword evidence="3" id="KW-1043">Host membrane</keyword>
<sequence>MALPAMLGMGAVIAFVTRILEWIVTRIASRVTNRLAGILIWTTLYISLLVGLAVTFSAIISGISASLPADLSQGIAAIKPNNFEACMSAIYGSKVAVWVFQQKRQLIDWEQGRPVL</sequence>
<evidence type="ECO:0008006" key="9">
    <source>
        <dbReference type="Google" id="ProtNLM"/>
    </source>
</evidence>
<dbReference type="GO" id="GO:0033644">
    <property type="term" value="C:host cell membrane"/>
    <property type="evidence" value="ECO:0007669"/>
    <property type="project" value="UniProtKB-SubCell"/>
</dbReference>
<dbReference type="Pfam" id="PF17537">
    <property type="entry name" value="DUF5455"/>
    <property type="match status" value="1"/>
</dbReference>
<evidence type="ECO:0000313" key="7">
    <source>
        <dbReference type="EMBL" id="SEN45079.1"/>
    </source>
</evidence>
<protein>
    <recommendedName>
        <fullName evidence="9">Colicin V production protein</fullName>
    </recommendedName>
</protein>
<dbReference type="RefSeq" id="WP_089675036.1">
    <property type="nucleotide sequence ID" value="NZ_FODB01000012.1"/>
</dbReference>
<evidence type="ECO:0000256" key="1">
    <source>
        <dbReference type="ARBA" id="ARBA00004551"/>
    </source>
</evidence>
<evidence type="ECO:0000256" key="3">
    <source>
        <dbReference type="ARBA" id="ARBA00022870"/>
    </source>
</evidence>
<comment type="subcellular location">
    <subcellularLocation>
        <location evidence="1">Host membrane</location>
    </subcellularLocation>
</comment>
<dbReference type="InterPro" id="IPR035210">
    <property type="entry name" value="DUF5455"/>
</dbReference>
<evidence type="ECO:0000256" key="5">
    <source>
        <dbReference type="ARBA" id="ARBA00023136"/>
    </source>
</evidence>
<dbReference type="Proteomes" id="UP000199493">
    <property type="component" value="Unassembled WGS sequence"/>
</dbReference>
<keyword evidence="4 6" id="KW-1133">Transmembrane helix</keyword>
<organism evidence="7 8">
    <name type="scientific">Vreelandella aquamarina</name>
    <dbReference type="NCBI Taxonomy" id="77097"/>
    <lineage>
        <taxon>Bacteria</taxon>
        <taxon>Pseudomonadati</taxon>
        <taxon>Pseudomonadota</taxon>
        <taxon>Gammaproteobacteria</taxon>
        <taxon>Oceanospirillales</taxon>
        <taxon>Halomonadaceae</taxon>
        <taxon>Vreelandella</taxon>
    </lineage>
</organism>
<proteinExistence type="predicted"/>
<evidence type="ECO:0000256" key="4">
    <source>
        <dbReference type="ARBA" id="ARBA00022989"/>
    </source>
</evidence>
<dbReference type="STRING" id="77097.SAMN04490369_101221"/>
<feature type="transmembrane region" description="Helical" evidence="6">
    <location>
        <begin position="36"/>
        <end position="60"/>
    </location>
</feature>
<evidence type="ECO:0000256" key="2">
    <source>
        <dbReference type="ARBA" id="ARBA00022692"/>
    </source>
</evidence>
<keyword evidence="5 6" id="KW-0472">Membrane</keyword>
<feature type="transmembrane region" description="Helical" evidence="6">
    <location>
        <begin position="6"/>
        <end position="24"/>
    </location>
</feature>
<reference evidence="7 8" key="1">
    <citation type="submission" date="2016-10" db="EMBL/GenBank/DDBJ databases">
        <authorList>
            <person name="de Groot N.N."/>
        </authorList>
    </citation>
    <scope>NUCLEOTIDE SEQUENCE [LARGE SCALE GENOMIC DNA]</scope>
    <source>
        <strain evidence="7 8">558</strain>
    </source>
</reference>
<dbReference type="EMBL" id="FODB01000012">
    <property type="protein sequence ID" value="SEN45079.1"/>
    <property type="molecule type" value="Genomic_DNA"/>
</dbReference>
<gene>
    <name evidence="7" type="ORF">SAMN04490369_101221</name>
</gene>
<keyword evidence="2 6" id="KW-0812">Transmembrane</keyword>
<evidence type="ECO:0000256" key="6">
    <source>
        <dbReference type="SAM" id="Phobius"/>
    </source>
</evidence>